<dbReference type="GO" id="GO:0016301">
    <property type="term" value="F:kinase activity"/>
    <property type="evidence" value="ECO:0007669"/>
    <property type="project" value="UniProtKB-KW"/>
</dbReference>
<keyword evidence="3 6" id="KW-0418">Kinase</keyword>
<keyword evidence="4" id="KW-0067">ATP-binding</keyword>
<dbReference type="InterPro" id="IPR050187">
    <property type="entry name" value="Lipid_Phosphate_FormReg"/>
</dbReference>
<dbReference type="InterPro" id="IPR001206">
    <property type="entry name" value="Diacylglycerol_kinase_cat_dom"/>
</dbReference>
<dbReference type="SMART" id="SM00046">
    <property type="entry name" value="DAGKc"/>
    <property type="match status" value="1"/>
</dbReference>
<dbReference type="InterPro" id="IPR017438">
    <property type="entry name" value="ATP-NAD_kinase_N"/>
</dbReference>
<dbReference type="InterPro" id="IPR045540">
    <property type="entry name" value="YegS/DAGK_C"/>
</dbReference>
<keyword evidence="2" id="KW-0547">Nucleotide-binding</keyword>
<dbReference type="AlphaFoldDB" id="A0A939G9K2"/>
<dbReference type="PROSITE" id="PS50146">
    <property type="entry name" value="DAGK"/>
    <property type="match status" value="1"/>
</dbReference>
<sequence length="289" mass="31685">MTILFAINPVSGGKDKTDTEQAIQTFCQQFNHTAHLLILTGQGDDLLLRDAIRTTKPDRVVAVGGDGTVKLVAEEVLGTNTPMGILPAGSANGLAFELGIPPTIDEALDVVVNGHTKLLDTICVDDADNCLHMSDIGMNAQLVNYYQQNNWRGKLGYARGALRVLLRHRLLKVSLKMGDEIIHRAAIMVVLANARGYGTGAVINPDGKLDDGVFEVVIVRRLSIWALLTMFWQHAPFDPKVVDIIPTQSVHITTRRKAYFQIDGEYQGRVTEVRAQIRPGQLPMMVPPS</sequence>
<keyword evidence="1" id="KW-0808">Transferase</keyword>
<dbReference type="GO" id="GO:0005524">
    <property type="term" value="F:ATP binding"/>
    <property type="evidence" value="ECO:0007669"/>
    <property type="project" value="UniProtKB-KW"/>
</dbReference>
<evidence type="ECO:0000259" key="5">
    <source>
        <dbReference type="PROSITE" id="PS50146"/>
    </source>
</evidence>
<dbReference type="SUPFAM" id="SSF111331">
    <property type="entry name" value="NAD kinase/diacylglycerol kinase-like"/>
    <property type="match status" value="1"/>
</dbReference>
<dbReference type="InterPro" id="IPR016064">
    <property type="entry name" value="NAD/diacylglycerol_kinase_sf"/>
</dbReference>
<dbReference type="Gene3D" id="2.60.200.40">
    <property type="match status" value="1"/>
</dbReference>
<proteinExistence type="predicted"/>
<protein>
    <submittedName>
        <fullName evidence="6">Diacylglycerol kinase family lipid kinase</fullName>
    </submittedName>
</protein>
<evidence type="ECO:0000256" key="4">
    <source>
        <dbReference type="ARBA" id="ARBA00022840"/>
    </source>
</evidence>
<evidence type="ECO:0000256" key="2">
    <source>
        <dbReference type="ARBA" id="ARBA00022741"/>
    </source>
</evidence>
<dbReference type="PANTHER" id="PTHR12358">
    <property type="entry name" value="SPHINGOSINE KINASE"/>
    <property type="match status" value="1"/>
</dbReference>
<dbReference type="PANTHER" id="PTHR12358:SF54">
    <property type="entry name" value="SPHINGOSINE KINASE RELATED PROTEIN"/>
    <property type="match status" value="1"/>
</dbReference>
<evidence type="ECO:0000256" key="1">
    <source>
        <dbReference type="ARBA" id="ARBA00022679"/>
    </source>
</evidence>
<feature type="domain" description="DAGKc" evidence="5">
    <location>
        <begin position="1"/>
        <end position="128"/>
    </location>
</feature>
<comment type="caution">
    <text evidence="6">The sequence shown here is derived from an EMBL/GenBank/DDBJ whole genome shotgun (WGS) entry which is preliminary data.</text>
</comment>
<name>A0A939G9K2_9BACT</name>
<accession>A0A939G9K2</accession>
<dbReference type="EMBL" id="JAFMYU010000020">
    <property type="protein sequence ID" value="MBO0933500.1"/>
    <property type="molecule type" value="Genomic_DNA"/>
</dbReference>
<dbReference type="Pfam" id="PF00781">
    <property type="entry name" value="DAGK_cat"/>
    <property type="match status" value="1"/>
</dbReference>
<keyword evidence="7" id="KW-1185">Reference proteome</keyword>
<dbReference type="Pfam" id="PF19279">
    <property type="entry name" value="YegS_C"/>
    <property type="match status" value="1"/>
</dbReference>
<gene>
    <name evidence="6" type="ORF">J2I48_20990</name>
</gene>
<evidence type="ECO:0000313" key="7">
    <source>
        <dbReference type="Proteomes" id="UP000664795"/>
    </source>
</evidence>
<organism evidence="6 7">
    <name type="scientific">Fibrella aquatilis</name>
    <dbReference type="NCBI Taxonomy" id="2817059"/>
    <lineage>
        <taxon>Bacteria</taxon>
        <taxon>Pseudomonadati</taxon>
        <taxon>Bacteroidota</taxon>
        <taxon>Cytophagia</taxon>
        <taxon>Cytophagales</taxon>
        <taxon>Spirosomataceae</taxon>
        <taxon>Fibrella</taxon>
    </lineage>
</organism>
<dbReference type="RefSeq" id="WP_207337467.1">
    <property type="nucleotide sequence ID" value="NZ_JAFMYU010000020.1"/>
</dbReference>
<dbReference type="Proteomes" id="UP000664795">
    <property type="component" value="Unassembled WGS sequence"/>
</dbReference>
<dbReference type="Gene3D" id="3.40.50.10330">
    <property type="entry name" value="Probable inorganic polyphosphate/atp-NAD kinase, domain 1"/>
    <property type="match status" value="1"/>
</dbReference>
<reference evidence="6 7" key="1">
    <citation type="submission" date="2021-03" db="EMBL/GenBank/DDBJ databases">
        <title>Fibrella sp. HMF5036 genome sequencing and assembly.</title>
        <authorList>
            <person name="Kang H."/>
            <person name="Kim H."/>
            <person name="Bae S."/>
            <person name="Joh K."/>
        </authorList>
    </citation>
    <scope>NUCLEOTIDE SEQUENCE [LARGE SCALE GENOMIC DNA]</scope>
    <source>
        <strain evidence="6 7">HMF5036</strain>
    </source>
</reference>
<evidence type="ECO:0000313" key="6">
    <source>
        <dbReference type="EMBL" id="MBO0933500.1"/>
    </source>
</evidence>
<evidence type="ECO:0000256" key="3">
    <source>
        <dbReference type="ARBA" id="ARBA00022777"/>
    </source>
</evidence>